<dbReference type="EMBL" id="JAOUSF010000002">
    <property type="protein sequence ID" value="MCU9612892.1"/>
    <property type="molecule type" value="Genomic_DNA"/>
</dbReference>
<evidence type="ECO:0000256" key="2">
    <source>
        <dbReference type="ARBA" id="ARBA00022729"/>
    </source>
</evidence>
<dbReference type="SUPFAM" id="SSF53807">
    <property type="entry name" value="Helical backbone' metal receptor"/>
    <property type="match status" value="1"/>
</dbReference>
<dbReference type="Pfam" id="PF01297">
    <property type="entry name" value="ZnuA"/>
    <property type="match status" value="1"/>
</dbReference>
<dbReference type="Proteomes" id="UP001209318">
    <property type="component" value="Unassembled WGS sequence"/>
</dbReference>
<dbReference type="InterPro" id="IPR050492">
    <property type="entry name" value="Bact_metal-bind_prot9"/>
</dbReference>
<proteinExistence type="inferred from homology"/>
<evidence type="ECO:0000256" key="4">
    <source>
        <dbReference type="SAM" id="MobiDB-lite"/>
    </source>
</evidence>
<evidence type="ECO:0000256" key="1">
    <source>
        <dbReference type="ARBA" id="ARBA00022448"/>
    </source>
</evidence>
<protein>
    <submittedName>
        <fullName evidence="6">Metal ABC transporter substrate-binding protein</fullName>
    </submittedName>
</protein>
<dbReference type="InterPro" id="IPR006127">
    <property type="entry name" value="ZnuA-like"/>
</dbReference>
<dbReference type="GO" id="GO:0030001">
    <property type="term" value="P:metal ion transport"/>
    <property type="evidence" value="ECO:0007669"/>
    <property type="project" value="InterPro"/>
</dbReference>
<dbReference type="CDD" id="cd01017">
    <property type="entry name" value="AdcA"/>
    <property type="match status" value="1"/>
</dbReference>
<dbReference type="InterPro" id="IPR006129">
    <property type="entry name" value="AdhesinB"/>
</dbReference>
<reference evidence="6" key="1">
    <citation type="submission" date="2022-10" db="EMBL/GenBank/DDBJ databases">
        <title>Description of Fervidibacillus gen. nov. in the family Fervidibacillaceae fam. nov. with two species, Fervidibacillus albus sp. nov., and Fervidibacillus halotolerans sp. nov., isolated from tidal flat sediments.</title>
        <authorList>
            <person name="Kwon K.K."/>
            <person name="Yang S.-H."/>
        </authorList>
    </citation>
    <scope>NUCLEOTIDE SEQUENCE</scope>
    <source>
        <strain evidence="6">JCM 19140</strain>
    </source>
</reference>
<feature type="signal peptide" evidence="5">
    <location>
        <begin position="1"/>
        <end position="29"/>
    </location>
</feature>
<dbReference type="InterPro" id="IPR006128">
    <property type="entry name" value="Lipoprotein_PsaA-like"/>
</dbReference>
<feature type="compositionally biased region" description="Acidic residues" evidence="4">
    <location>
        <begin position="152"/>
        <end position="161"/>
    </location>
</feature>
<dbReference type="AlphaFoldDB" id="A0AAE3IR38"/>
<name>A0AAE3IR38_9BACI</name>
<evidence type="ECO:0000256" key="5">
    <source>
        <dbReference type="SAM" id="SignalP"/>
    </source>
</evidence>
<keyword evidence="7" id="KW-1185">Reference proteome</keyword>
<keyword evidence="2 5" id="KW-0732">Signal</keyword>
<dbReference type="PROSITE" id="PS51257">
    <property type="entry name" value="PROKAR_LIPOPROTEIN"/>
    <property type="match status" value="1"/>
</dbReference>
<evidence type="ECO:0000256" key="3">
    <source>
        <dbReference type="RuleBase" id="RU003512"/>
    </source>
</evidence>
<sequence>MKLKKLYMIGLLFVLLLLAACGNSGNSEGATSEEKLTIMTSIYPLYDFTSKIAGDRAEVINLVPAGAEPHDFEPTPKDMTTLSKSDLFIYNGSGFETWIDDVLSSVDQENMSVLNVTDNLDLLTLAETGGSIEHHHDHGEEATEEHDHDEHAEESDDDEHADETGEEHSHDEHEHAHAGEYDPHVWLDPMQAKNIAETIKVELVKVDPDGKEVYEQNYTALASELDQLDEEYSTVLSNAVQKDLIVSHAAFGYLTHRYNLNQISISGLSPSAEPSPQELLEIINFAKENNVQYILFETLVNPKVAQTVQEKVGAEALTLNPLEGLTKEDLDAGKDYFSVMRENLKTLKISTGSES</sequence>
<feature type="region of interest" description="Disordered" evidence="4">
    <location>
        <begin position="132"/>
        <end position="177"/>
    </location>
</feature>
<comment type="similarity">
    <text evidence="3">Belongs to the bacterial solute-binding protein 9 family.</text>
</comment>
<evidence type="ECO:0000313" key="7">
    <source>
        <dbReference type="Proteomes" id="UP001209318"/>
    </source>
</evidence>
<dbReference type="PRINTS" id="PR00690">
    <property type="entry name" value="ADHESNFAMILY"/>
</dbReference>
<comment type="caution">
    <text evidence="6">The sequence shown here is derived from an EMBL/GenBank/DDBJ whole genome shotgun (WGS) entry which is preliminary data.</text>
</comment>
<dbReference type="GO" id="GO:0007155">
    <property type="term" value="P:cell adhesion"/>
    <property type="evidence" value="ECO:0007669"/>
    <property type="project" value="InterPro"/>
</dbReference>
<feature type="compositionally biased region" description="Basic and acidic residues" evidence="4">
    <location>
        <begin position="132"/>
        <end position="151"/>
    </location>
</feature>
<organism evidence="6 7">
    <name type="scientific">Perspicuibacillus lycopersici</name>
    <dbReference type="NCBI Taxonomy" id="1325689"/>
    <lineage>
        <taxon>Bacteria</taxon>
        <taxon>Bacillati</taxon>
        <taxon>Bacillota</taxon>
        <taxon>Bacilli</taxon>
        <taxon>Bacillales</taxon>
        <taxon>Bacillaceae</taxon>
        <taxon>Perspicuibacillus</taxon>
    </lineage>
</organism>
<feature type="compositionally biased region" description="Basic and acidic residues" evidence="4">
    <location>
        <begin position="162"/>
        <end position="177"/>
    </location>
</feature>
<keyword evidence="1 3" id="KW-0813">Transport</keyword>
<dbReference type="RefSeq" id="WP_263072103.1">
    <property type="nucleotide sequence ID" value="NZ_JAOUSF010000002.1"/>
</dbReference>
<dbReference type="PANTHER" id="PTHR42953:SF8">
    <property type="entry name" value="ZINT DOMAIN-CONTAINING PROTEIN"/>
    <property type="match status" value="1"/>
</dbReference>
<evidence type="ECO:0000313" key="6">
    <source>
        <dbReference type="EMBL" id="MCU9612892.1"/>
    </source>
</evidence>
<gene>
    <name evidence="6" type="ORF">OEV98_04925</name>
</gene>
<accession>A0AAE3IR38</accession>
<dbReference type="GO" id="GO:0046872">
    <property type="term" value="F:metal ion binding"/>
    <property type="evidence" value="ECO:0007669"/>
    <property type="project" value="InterPro"/>
</dbReference>
<dbReference type="PANTHER" id="PTHR42953">
    <property type="entry name" value="HIGH-AFFINITY ZINC UPTAKE SYSTEM PROTEIN ZNUA-RELATED"/>
    <property type="match status" value="1"/>
</dbReference>
<dbReference type="Gene3D" id="3.40.50.1980">
    <property type="entry name" value="Nitrogenase molybdenum iron protein domain"/>
    <property type="match status" value="3"/>
</dbReference>
<feature type="chain" id="PRO_5041993181" evidence="5">
    <location>
        <begin position="30"/>
        <end position="355"/>
    </location>
</feature>
<dbReference type="PRINTS" id="PR00691">
    <property type="entry name" value="ADHESINB"/>
</dbReference>